<sequence>MPSRFRSRILTLVADKRYEPADADAIAESLGVDPKDRSAFETALDELVEAGRIVRDDGRTISLPTPGAEIEGVLRRHPNGFGFLIPDVPVAHGDLFVPPPFIGNAMTGDRVRAEVVKEEGRAAPGKSPFIAKIQEITERADRRYAGVLESKKVGDGMKYRVIVDGRLLEDPIRILDAGSAGARAGDKVVVEIVRFPEPGEDDLPEGVITEVLGEAGLPHVETAAVMAAFGLAGDFPEDVMQEARDAAGKMDVKKLPKDRADLRKLFITTIDPPDAKDYDDAISLERLDASKEDDGASWELGVHIADVAAFVTPGSALEKEAYARGNSTYLPKKVVPMLPEVLSNGVCSLQPNVDRYAKTVFVRLTEEGEVVSDRFTKSVIRSSQRMTYLEAQALIDGDVKEARKHCRTDSGGVAKYPKKLIQSCKDMNELARVIRARRMAQGMIVLGLPEVGLIYDEEGRVVDAAPEDDAYTHKIIEMFMVEANEAAARLFAKVDVPMLRRTHPEPDSLDTSNLQSYSRVAGMNIPDKPDRHQLQQLLEAVRGKPAQQAVHFAVLKTMMKAEYSPALIGHFALAAEDYTHFTSPIRRYPDLIVHRGIDAYLEVDAKLKAKGKTRIKAIRNGLAKHKAVPDHEELVEIGQHCGTTERNSALAERELRNYMVLEMLSGRLGEDFDGTVTGVVGQGCFIQLNRFLVDGFVKISDLPSAIGDFWKLNRNTGQLVADRSGKTIAIGDRFTVRIAGVNTVTRQMDLAIVFPGSDVLPRAKGGAGGQERGRGDGRRRSSGDRGRGDGEAEGHGGRRKRRKRRS</sequence>
<dbReference type="InterPro" id="IPR040476">
    <property type="entry name" value="CSD2"/>
</dbReference>
<dbReference type="SUPFAM" id="SSF50249">
    <property type="entry name" value="Nucleic acid-binding proteins"/>
    <property type="match status" value="4"/>
</dbReference>
<dbReference type="HAMAP" id="MF_01895">
    <property type="entry name" value="RNase_R"/>
    <property type="match status" value="1"/>
</dbReference>
<dbReference type="PANTHER" id="PTHR23355:SF9">
    <property type="entry name" value="DIS3-LIKE EXONUCLEASE 2"/>
    <property type="match status" value="1"/>
</dbReference>
<name>I0IE96_PHYMF</name>
<dbReference type="Pfam" id="PF08206">
    <property type="entry name" value="OB_RNB"/>
    <property type="match status" value="1"/>
</dbReference>
<protein>
    <recommendedName>
        <fullName evidence="8">Ribonuclease R</fullName>
        <shortName evidence="8">RNase R</shortName>
        <ecNumber evidence="8">3.1.13.1</ecNumber>
    </recommendedName>
</protein>
<dbReference type="Pfam" id="PF17876">
    <property type="entry name" value="CSD2"/>
    <property type="match status" value="1"/>
</dbReference>
<feature type="region of interest" description="Disordered" evidence="9">
    <location>
        <begin position="762"/>
        <end position="806"/>
    </location>
</feature>
<dbReference type="Proteomes" id="UP000007881">
    <property type="component" value="Chromosome"/>
</dbReference>
<dbReference type="HOGENOM" id="CLU_002333_7_3_0"/>
<dbReference type="InterPro" id="IPR011805">
    <property type="entry name" value="RNase_R"/>
</dbReference>
<keyword evidence="3 8" id="KW-0963">Cytoplasm</keyword>
<comment type="subcellular location">
    <subcellularLocation>
        <location evidence="2 8">Cytoplasm</location>
    </subcellularLocation>
</comment>
<dbReference type="AlphaFoldDB" id="I0IE96"/>
<evidence type="ECO:0000259" key="10">
    <source>
        <dbReference type="PROSITE" id="PS50126"/>
    </source>
</evidence>
<keyword evidence="12" id="KW-1185">Reference proteome</keyword>
<dbReference type="eggNOG" id="COG0557">
    <property type="taxonomic scope" value="Bacteria"/>
</dbReference>
<dbReference type="PANTHER" id="PTHR23355">
    <property type="entry name" value="RIBONUCLEASE"/>
    <property type="match status" value="1"/>
</dbReference>
<dbReference type="GO" id="GO:0008859">
    <property type="term" value="F:exoribonuclease II activity"/>
    <property type="evidence" value="ECO:0007669"/>
    <property type="project" value="UniProtKB-UniRule"/>
</dbReference>
<evidence type="ECO:0000256" key="5">
    <source>
        <dbReference type="ARBA" id="ARBA00022801"/>
    </source>
</evidence>
<feature type="compositionally biased region" description="Basic residues" evidence="9">
    <location>
        <begin position="797"/>
        <end position="806"/>
    </location>
</feature>
<evidence type="ECO:0000256" key="9">
    <source>
        <dbReference type="SAM" id="MobiDB-lite"/>
    </source>
</evidence>
<evidence type="ECO:0000256" key="7">
    <source>
        <dbReference type="ARBA" id="ARBA00022884"/>
    </source>
</evidence>
<evidence type="ECO:0000256" key="3">
    <source>
        <dbReference type="ARBA" id="ARBA00022490"/>
    </source>
</evidence>
<keyword evidence="4 8" id="KW-0540">Nuclease</keyword>
<reference evidence="11 12" key="1">
    <citation type="submission" date="2012-02" db="EMBL/GenBank/DDBJ databases">
        <title>Complete genome sequence of Phycisphaera mikurensis NBRC 102666.</title>
        <authorList>
            <person name="Ankai A."/>
            <person name="Hosoyama A."/>
            <person name="Terui Y."/>
            <person name="Sekine M."/>
            <person name="Fukai R."/>
            <person name="Kato Y."/>
            <person name="Nakamura S."/>
            <person name="Yamada-Narita S."/>
            <person name="Kawakoshi A."/>
            <person name="Fukunaga Y."/>
            <person name="Yamazaki S."/>
            <person name="Fujita N."/>
        </authorList>
    </citation>
    <scope>NUCLEOTIDE SEQUENCE [LARGE SCALE GENOMIC DNA]</scope>
    <source>
        <strain evidence="12">NBRC 102666 / KCTC 22515 / FYK2301M01</strain>
    </source>
</reference>
<dbReference type="PROSITE" id="PS01175">
    <property type="entry name" value="RIBONUCLEASE_II"/>
    <property type="match status" value="1"/>
</dbReference>
<accession>I0IE96</accession>
<dbReference type="InterPro" id="IPR012340">
    <property type="entry name" value="NA-bd_OB-fold"/>
</dbReference>
<comment type="function">
    <text evidence="8">3'-5' exoribonuclease that releases 5'-nucleoside monophosphates and is involved in maturation of structured RNAs.</text>
</comment>
<dbReference type="EC" id="3.1.13.1" evidence="8"/>
<dbReference type="STRING" id="1142394.PSMK_14250"/>
<dbReference type="SMART" id="SM00955">
    <property type="entry name" value="RNB"/>
    <property type="match status" value="1"/>
</dbReference>
<keyword evidence="5 8" id="KW-0378">Hydrolase</keyword>
<evidence type="ECO:0000256" key="4">
    <source>
        <dbReference type="ARBA" id="ARBA00022722"/>
    </source>
</evidence>
<dbReference type="GO" id="GO:0003723">
    <property type="term" value="F:RNA binding"/>
    <property type="evidence" value="ECO:0007669"/>
    <property type="project" value="UniProtKB-UniRule"/>
</dbReference>
<feature type="domain" description="S1 motif" evidence="10">
    <location>
        <begin position="669"/>
        <end position="753"/>
    </location>
</feature>
<dbReference type="Pfam" id="PF00773">
    <property type="entry name" value="RNB"/>
    <property type="match status" value="1"/>
</dbReference>
<dbReference type="EMBL" id="AP012338">
    <property type="protein sequence ID" value="BAM03584.1"/>
    <property type="molecule type" value="Genomic_DNA"/>
</dbReference>
<evidence type="ECO:0000256" key="1">
    <source>
        <dbReference type="ARBA" id="ARBA00001849"/>
    </source>
</evidence>
<comment type="similarity">
    <text evidence="8">Belongs to the RNR ribonuclease family. RNase R subfamily.</text>
</comment>
<dbReference type="KEGG" id="phm:PSMK_14250"/>
<dbReference type="GO" id="GO:0006402">
    <property type="term" value="P:mRNA catabolic process"/>
    <property type="evidence" value="ECO:0007669"/>
    <property type="project" value="TreeGrafter"/>
</dbReference>
<evidence type="ECO:0000313" key="11">
    <source>
        <dbReference type="EMBL" id="BAM03584.1"/>
    </source>
</evidence>
<feature type="compositionally biased region" description="Basic and acidic residues" evidence="9">
    <location>
        <begin position="771"/>
        <end position="796"/>
    </location>
</feature>
<dbReference type="InterPro" id="IPR003029">
    <property type="entry name" value="S1_domain"/>
</dbReference>
<dbReference type="OrthoDB" id="9764149at2"/>
<dbReference type="RefSeq" id="WP_014436803.1">
    <property type="nucleotide sequence ID" value="NC_017080.1"/>
</dbReference>
<keyword evidence="6 8" id="KW-0269">Exonuclease</keyword>
<dbReference type="InterPro" id="IPR022966">
    <property type="entry name" value="RNase_II/R_CS"/>
</dbReference>
<evidence type="ECO:0000256" key="6">
    <source>
        <dbReference type="ARBA" id="ARBA00022839"/>
    </source>
</evidence>
<evidence type="ECO:0000313" key="12">
    <source>
        <dbReference type="Proteomes" id="UP000007881"/>
    </source>
</evidence>
<keyword evidence="7 8" id="KW-0694">RNA-binding</keyword>
<dbReference type="InterPro" id="IPR013223">
    <property type="entry name" value="RNase_B_OB_dom"/>
</dbReference>
<dbReference type="NCBIfam" id="TIGR00358">
    <property type="entry name" value="3_prime_RNase"/>
    <property type="match status" value="1"/>
</dbReference>
<organism evidence="11 12">
    <name type="scientific">Phycisphaera mikurensis (strain NBRC 102666 / KCTC 22515 / FYK2301M01)</name>
    <dbReference type="NCBI Taxonomy" id="1142394"/>
    <lineage>
        <taxon>Bacteria</taxon>
        <taxon>Pseudomonadati</taxon>
        <taxon>Planctomycetota</taxon>
        <taxon>Phycisphaerae</taxon>
        <taxon>Phycisphaerales</taxon>
        <taxon>Phycisphaeraceae</taxon>
        <taxon>Phycisphaera</taxon>
    </lineage>
</organism>
<dbReference type="GO" id="GO:0005829">
    <property type="term" value="C:cytosol"/>
    <property type="evidence" value="ECO:0007669"/>
    <property type="project" value="TreeGrafter"/>
</dbReference>
<evidence type="ECO:0000256" key="2">
    <source>
        <dbReference type="ARBA" id="ARBA00004496"/>
    </source>
</evidence>
<dbReference type="InterPro" id="IPR050180">
    <property type="entry name" value="RNR_Ribonuclease"/>
</dbReference>
<evidence type="ECO:0000256" key="8">
    <source>
        <dbReference type="HAMAP-Rule" id="MF_01895"/>
    </source>
</evidence>
<proteinExistence type="inferred from homology"/>
<gene>
    <name evidence="8 11" type="primary">rnr</name>
    <name evidence="11" type="ordered locus">PSMK_14250</name>
</gene>
<dbReference type="Pfam" id="PF00575">
    <property type="entry name" value="S1"/>
    <property type="match status" value="1"/>
</dbReference>
<comment type="catalytic activity">
    <reaction evidence="1 8">
        <text>Exonucleolytic cleavage in the 3'- to 5'-direction to yield nucleoside 5'-phosphates.</text>
        <dbReference type="EC" id="3.1.13.1"/>
    </reaction>
</comment>
<dbReference type="InterPro" id="IPR001900">
    <property type="entry name" value="RNase_II/R"/>
</dbReference>
<dbReference type="InterPro" id="IPR004476">
    <property type="entry name" value="RNase_II/RNase_R"/>
</dbReference>
<dbReference type="Gene3D" id="2.40.50.140">
    <property type="entry name" value="Nucleic acid-binding proteins"/>
    <property type="match status" value="2"/>
</dbReference>
<dbReference type="SMART" id="SM00316">
    <property type="entry name" value="S1"/>
    <property type="match status" value="1"/>
</dbReference>
<dbReference type="PROSITE" id="PS50126">
    <property type="entry name" value="S1"/>
    <property type="match status" value="1"/>
</dbReference>